<name>A0A8S3T1K1_MYTED</name>
<evidence type="ECO:0000313" key="5">
    <source>
        <dbReference type="Proteomes" id="UP000683360"/>
    </source>
</evidence>
<comment type="caution">
    <text evidence="4">The sequence shown here is derived from an EMBL/GenBank/DDBJ whole genome shotgun (WGS) entry which is preliminary data.</text>
</comment>
<dbReference type="PANTHER" id="PTHR24043">
    <property type="entry name" value="SCAVENGER RECEPTOR CLASS F"/>
    <property type="match status" value="1"/>
</dbReference>
<evidence type="ECO:0000256" key="3">
    <source>
        <dbReference type="SAM" id="Phobius"/>
    </source>
</evidence>
<dbReference type="InterPro" id="IPR042635">
    <property type="entry name" value="MEGF10/SREC1/2-like"/>
</dbReference>
<dbReference type="Gene3D" id="2.170.300.10">
    <property type="entry name" value="Tie2 ligand-binding domain superfamily"/>
    <property type="match status" value="2"/>
</dbReference>
<organism evidence="4 5">
    <name type="scientific">Mytilus edulis</name>
    <name type="common">Blue mussel</name>
    <dbReference type="NCBI Taxonomy" id="6550"/>
    <lineage>
        <taxon>Eukaryota</taxon>
        <taxon>Metazoa</taxon>
        <taxon>Spiralia</taxon>
        <taxon>Lophotrochozoa</taxon>
        <taxon>Mollusca</taxon>
        <taxon>Bivalvia</taxon>
        <taxon>Autobranchia</taxon>
        <taxon>Pteriomorphia</taxon>
        <taxon>Mytilida</taxon>
        <taxon>Mytiloidea</taxon>
        <taxon>Mytilidae</taxon>
        <taxon>Mytilinae</taxon>
        <taxon>Mytilus</taxon>
    </lineage>
</organism>
<feature type="compositionally biased region" description="Polar residues" evidence="2">
    <location>
        <begin position="410"/>
        <end position="423"/>
    </location>
</feature>
<keyword evidence="3" id="KW-0472">Membrane</keyword>
<keyword evidence="1" id="KW-0245">EGF-like domain</keyword>
<accession>A0A8S3T1K1</accession>
<dbReference type="PANTHER" id="PTHR24043:SF8">
    <property type="entry name" value="EGF-LIKE DOMAIN-CONTAINING PROTEIN"/>
    <property type="match status" value="1"/>
</dbReference>
<evidence type="ECO:0000256" key="1">
    <source>
        <dbReference type="ARBA" id="ARBA00022536"/>
    </source>
</evidence>
<feature type="transmembrane region" description="Helical" evidence="3">
    <location>
        <begin position="204"/>
        <end position="227"/>
    </location>
</feature>
<gene>
    <name evidence="4" type="ORF">MEDL_37625</name>
</gene>
<protein>
    <submittedName>
        <fullName evidence="4">Uncharacterized protein</fullName>
    </submittedName>
</protein>
<keyword evidence="3" id="KW-1133">Transmembrane helix</keyword>
<proteinExistence type="predicted"/>
<reference evidence="4" key="1">
    <citation type="submission" date="2021-03" db="EMBL/GenBank/DDBJ databases">
        <authorList>
            <person name="Bekaert M."/>
        </authorList>
    </citation>
    <scope>NUCLEOTIDE SEQUENCE</scope>
</reference>
<sequence>MKPDGQYHRVLEMTCCPDYMERVLQAILTEPACHVSTVNDGQQCKLTCNCTRDLCDSKTGCKNVKQVIQEHFRDKECPDGYYGMDCQSICKCSEHSDCDHETGHYVDVILVMKADFVMTHAVQDPMGLAVYTPVNVPERQYATLRLVSAHVIEDGSECSSGYYGAGCLQRCGCLENQHCHHVTGDCQCEAGKKGLHCNENKSTVGISVGIVVGILVLVGCLLLIVVLKRRKRMSAIQDLQKMKRDDFSSNHYEDIDTYAEIPDSKLLPNYPYSYADSTDVKPPIKERQPTTKRTRNIYLSVTDAQRFSKLSVSSGDIKSNGDSSDYLNPYTGLIRDVKCASYQEINKVTKERNLSNESDSGYVKPASGAAKSNDINNRQCNDYIDAKSSIRHNNDNDLDMITKKSRNESESSIQSGYLKMNSSLKKKSETDADYSTMDMDENGSLNSVFLPKITISSQNGSTETLNIRTNE</sequence>
<dbReference type="GO" id="GO:0005044">
    <property type="term" value="F:scavenger receptor activity"/>
    <property type="evidence" value="ECO:0007669"/>
    <property type="project" value="InterPro"/>
</dbReference>
<evidence type="ECO:0000256" key="2">
    <source>
        <dbReference type="SAM" id="MobiDB-lite"/>
    </source>
</evidence>
<keyword evidence="3" id="KW-0812">Transmembrane</keyword>
<dbReference type="AlphaFoldDB" id="A0A8S3T1K1"/>
<feature type="region of interest" description="Disordered" evidence="2">
    <location>
        <begin position="404"/>
        <end position="424"/>
    </location>
</feature>
<dbReference type="EMBL" id="CAJPWZ010001805">
    <property type="protein sequence ID" value="CAG2224434.1"/>
    <property type="molecule type" value="Genomic_DNA"/>
</dbReference>
<keyword evidence="5" id="KW-1185">Reference proteome</keyword>
<evidence type="ECO:0000313" key="4">
    <source>
        <dbReference type="EMBL" id="CAG2224434.1"/>
    </source>
</evidence>
<feature type="region of interest" description="Disordered" evidence="2">
    <location>
        <begin position="352"/>
        <end position="376"/>
    </location>
</feature>
<dbReference type="Proteomes" id="UP000683360">
    <property type="component" value="Unassembled WGS sequence"/>
</dbReference>
<dbReference type="OrthoDB" id="6092823at2759"/>